<accession>A0A6G0ZPT8</accession>
<dbReference type="AlphaFoldDB" id="A0A6G0ZPT8"/>
<evidence type="ECO:0000313" key="2">
    <source>
        <dbReference type="Proteomes" id="UP000478052"/>
    </source>
</evidence>
<dbReference type="OrthoDB" id="6621833at2759"/>
<reference evidence="1 2" key="1">
    <citation type="submission" date="2019-08" db="EMBL/GenBank/DDBJ databases">
        <title>Whole genome of Aphis craccivora.</title>
        <authorList>
            <person name="Voronova N.V."/>
            <person name="Shulinski R.S."/>
            <person name="Bandarenka Y.V."/>
            <person name="Zhorov D.G."/>
            <person name="Warner D."/>
        </authorList>
    </citation>
    <scope>NUCLEOTIDE SEQUENCE [LARGE SCALE GENOMIC DNA]</scope>
    <source>
        <strain evidence="1">180601</strain>
        <tissue evidence="1">Whole Body</tissue>
    </source>
</reference>
<keyword evidence="2" id="KW-1185">Reference proteome</keyword>
<comment type="caution">
    <text evidence="1">The sequence shown here is derived from an EMBL/GenBank/DDBJ whole genome shotgun (WGS) entry which is preliminary data.</text>
</comment>
<name>A0A6G0ZPT8_APHCR</name>
<proteinExistence type="predicted"/>
<sequence>MDSGTHIGIPGNEMADQEAHNAIASTSIVTINSITFSDAKNEINSHLYNKWHSLWRKLNTKLNKIKNNINPWKNPELNRKEETILNRLRIGHTHLTHRYLMSKDEPPLCDSCSVLLTVNHIITECNKYNQYRNQFHISEQICQALGPNPQDEKNLMLFLKKTELYNLI</sequence>
<gene>
    <name evidence="1" type="ORF">FWK35_00016662</name>
</gene>
<evidence type="ECO:0000313" key="1">
    <source>
        <dbReference type="EMBL" id="KAF0773289.1"/>
    </source>
</evidence>
<dbReference type="Proteomes" id="UP000478052">
    <property type="component" value="Unassembled WGS sequence"/>
</dbReference>
<protein>
    <recommendedName>
        <fullName evidence="3">RNase H domain-containing protein</fullName>
    </recommendedName>
</protein>
<dbReference type="EMBL" id="VUJU01000076">
    <property type="protein sequence ID" value="KAF0773289.1"/>
    <property type="molecule type" value="Genomic_DNA"/>
</dbReference>
<evidence type="ECO:0008006" key="3">
    <source>
        <dbReference type="Google" id="ProtNLM"/>
    </source>
</evidence>
<organism evidence="1 2">
    <name type="scientific">Aphis craccivora</name>
    <name type="common">Cowpea aphid</name>
    <dbReference type="NCBI Taxonomy" id="307492"/>
    <lineage>
        <taxon>Eukaryota</taxon>
        <taxon>Metazoa</taxon>
        <taxon>Ecdysozoa</taxon>
        <taxon>Arthropoda</taxon>
        <taxon>Hexapoda</taxon>
        <taxon>Insecta</taxon>
        <taxon>Pterygota</taxon>
        <taxon>Neoptera</taxon>
        <taxon>Paraneoptera</taxon>
        <taxon>Hemiptera</taxon>
        <taxon>Sternorrhyncha</taxon>
        <taxon>Aphidomorpha</taxon>
        <taxon>Aphidoidea</taxon>
        <taxon>Aphididae</taxon>
        <taxon>Aphidini</taxon>
        <taxon>Aphis</taxon>
        <taxon>Aphis</taxon>
    </lineage>
</organism>